<protein>
    <submittedName>
        <fullName evidence="1">Uncharacterized protein</fullName>
    </submittedName>
</protein>
<dbReference type="Pfam" id="PF22011">
    <property type="entry name" value="DUF6931"/>
    <property type="match status" value="1"/>
</dbReference>
<comment type="caution">
    <text evidence="1">The sequence shown here is derived from an EMBL/GenBank/DDBJ whole genome shotgun (WGS) entry which is preliminary data.</text>
</comment>
<name>A0AA37SE34_9GAMM</name>
<proteinExistence type="predicted"/>
<gene>
    <name evidence="1" type="ORF">GCM10007876_33470</name>
</gene>
<sequence>MYKKIPLDQSLNILQRYDVSEECLALINGAMPPAEVIDQLQNAKLDNDLVQFLCHALPVREVIWWACLAMELRLQDWTPQQANAITCAKGWVKEPDEAHRRQAEHIVNKIGHDCAPGWLAQAVFWNGSGSITDVGKPAVMPPENLYAKAAAGAINMASVMPAWDGSDEYYQNVIQIGLDLANGGSGNVH</sequence>
<organism evidence="1 2">
    <name type="scientific">Litoribrevibacter albus</name>
    <dbReference type="NCBI Taxonomy" id="1473156"/>
    <lineage>
        <taxon>Bacteria</taxon>
        <taxon>Pseudomonadati</taxon>
        <taxon>Pseudomonadota</taxon>
        <taxon>Gammaproteobacteria</taxon>
        <taxon>Oceanospirillales</taxon>
        <taxon>Oceanospirillaceae</taxon>
        <taxon>Litoribrevibacter</taxon>
    </lineage>
</organism>
<dbReference type="Proteomes" id="UP001161389">
    <property type="component" value="Unassembled WGS sequence"/>
</dbReference>
<dbReference type="EMBL" id="BSNM01000016">
    <property type="protein sequence ID" value="GLQ32868.1"/>
    <property type="molecule type" value="Genomic_DNA"/>
</dbReference>
<dbReference type="InterPro" id="IPR053855">
    <property type="entry name" value="DUF6931"/>
</dbReference>
<accession>A0AA37SE34</accession>
<reference evidence="1" key="1">
    <citation type="journal article" date="2014" name="Int. J. Syst. Evol. Microbiol.">
        <title>Complete genome sequence of Corynebacterium casei LMG S-19264T (=DSM 44701T), isolated from a smear-ripened cheese.</title>
        <authorList>
            <consortium name="US DOE Joint Genome Institute (JGI-PGF)"/>
            <person name="Walter F."/>
            <person name="Albersmeier A."/>
            <person name="Kalinowski J."/>
            <person name="Ruckert C."/>
        </authorList>
    </citation>
    <scope>NUCLEOTIDE SEQUENCE</scope>
    <source>
        <strain evidence="1">NBRC 110071</strain>
    </source>
</reference>
<dbReference type="AlphaFoldDB" id="A0AA37SE34"/>
<keyword evidence="2" id="KW-1185">Reference proteome</keyword>
<evidence type="ECO:0000313" key="2">
    <source>
        <dbReference type="Proteomes" id="UP001161389"/>
    </source>
</evidence>
<dbReference type="RefSeq" id="WP_284383030.1">
    <property type="nucleotide sequence ID" value="NZ_BSNM01000016.1"/>
</dbReference>
<evidence type="ECO:0000313" key="1">
    <source>
        <dbReference type="EMBL" id="GLQ32868.1"/>
    </source>
</evidence>
<reference evidence="1" key="2">
    <citation type="submission" date="2023-01" db="EMBL/GenBank/DDBJ databases">
        <title>Draft genome sequence of Litoribrevibacter albus strain NBRC 110071.</title>
        <authorList>
            <person name="Sun Q."/>
            <person name="Mori K."/>
        </authorList>
    </citation>
    <scope>NUCLEOTIDE SEQUENCE</scope>
    <source>
        <strain evidence="1">NBRC 110071</strain>
    </source>
</reference>